<dbReference type="Proteomes" id="UP000449547">
    <property type="component" value="Unassembled WGS sequence"/>
</dbReference>
<dbReference type="InterPro" id="IPR050704">
    <property type="entry name" value="Peptidase_C85-like"/>
</dbReference>
<accession>A0A642UIM3</accession>
<feature type="compositionally biased region" description="Basic and acidic residues" evidence="1">
    <location>
        <begin position="1"/>
        <end position="15"/>
    </location>
</feature>
<dbReference type="InterPro" id="IPR003323">
    <property type="entry name" value="OTU_dom"/>
</dbReference>
<feature type="compositionally biased region" description="Basic residues" evidence="1">
    <location>
        <begin position="25"/>
        <end position="34"/>
    </location>
</feature>
<dbReference type="GO" id="GO:0004843">
    <property type="term" value="F:cysteine-type deubiquitinase activity"/>
    <property type="evidence" value="ECO:0007669"/>
    <property type="project" value="TreeGrafter"/>
</dbReference>
<dbReference type="PANTHER" id="PTHR12419">
    <property type="entry name" value="OTU DOMAIN CONTAINING PROTEIN"/>
    <property type="match status" value="1"/>
</dbReference>
<gene>
    <name evidence="3" type="ORF">DIURU_005179</name>
</gene>
<feature type="region of interest" description="Disordered" evidence="1">
    <location>
        <begin position="1"/>
        <end position="129"/>
    </location>
</feature>
<feature type="compositionally biased region" description="Basic and acidic residues" evidence="1">
    <location>
        <begin position="76"/>
        <end position="108"/>
    </location>
</feature>
<evidence type="ECO:0000313" key="3">
    <source>
        <dbReference type="EMBL" id="KAA8897580.1"/>
    </source>
</evidence>
<dbReference type="VEuPathDB" id="FungiDB:DIURU_005179"/>
<evidence type="ECO:0000259" key="2">
    <source>
        <dbReference type="PROSITE" id="PS50802"/>
    </source>
</evidence>
<dbReference type="InterPro" id="IPR038765">
    <property type="entry name" value="Papain-like_cys_pep_sf"/>
</dbReference>
<dbReference type="AlphaFoldDB" id="A0A642UIM3"/>
<dbReference type="CDD" id="cd22762">
    <property type="entry name" value="OTU_fungi_OTU2-like"/>
    <property type="match status" value="1"/>
</dbReference>
<feature type="compositionally biased region" description="Basic and acidic residues" evidence="1">
    <location>
        <begin position="39"/>
        <end position="54"/>
    </location>
</feature>
<keyword evidence="4" id="KW-1185">Reference proteome</keyword>
<feature type="domain" description="OTU" evidence="2">
    <location>
        <begin position="168"/>
        <end position="306"/>
    </location>
</feature>
<proteinExistence type="predicted"/>
<dbReference type="GeneID" id="54783830"/>
<evidence type="ECO:0000313" key="4">
    <source>
        <dbReference type="Proteomes" id="UP000449547"/>
    </source>
</evidence>
<dbReference type="OMA" id="YELGAHY"/>
<dbReference type="Gene3D" id="3.90.70.80">
    <property type="match status" value="1"/>
</dbReference>
<dbReference type="PANTHER" id="PTHR12419:SF10">
    <property type="entry name" value="DEUBIQUITINASE OTUD6B"/>
    <property type="match status" value="1"/>
</dbReference>
<dbReference type="PROSITE" id="PS50802">
    <property type="entry name" value="OTU"/>
    <property type="match status" value="1"/>
</dbReference>
<sequence length="307" mass="34444">MDDIHARHAKERRDLASQITSLKKQASKKTRKSVNQRCADMERDLAERHRKELGEGDDDGDEEVDMAAILLAQMEASEKKESKTSGETSVESKDEIQGETCGETKDETDNTPTGQPKQKRNRQKERLARRQAEIDRIKAEAAAEAENAVDYRGIEAEAMNSLCKRQNLSVFEINPDGHCLFASISDQLETRLGKTETVSQLRQAAADYITSHPDDFIPFLFDETTMSMRDIDDYVKELTTTAMWGSDMEILALANVFQVPVEVHQAGADTLTFGDQFAADAETSLKIAYFKHSYGLGEHYNSLRDIA</sequence>
<feature type="compositionally biased region" description="Acidic residues" evidence="1">
    <location>
        <begin position="55"/>
        <end position="65"/>
    </location>
</feature>
<organism evidence="3 4">
    <name type="scientific">Diutina rugosa</name>
    <name type="common">Yeast</name>
    <name type="synonym">Candida rugosa</name>
    <dbReference type="NCBI Taxonomy" id="5481"/>
    <lineage>
        <taxon>Eukaryota</taxon>
        <taxon>Fungi</taxon>
        <taxon>Dikarya</taxon>
        <taxon>Ascomycota</taxon>
        <taxon>Saccharomycotina</taxon>
        <taxon>Pichiomycetes</taxon>
        <taxon>Debaryomycetaceae</taxon>
        <taxon>Diutina</taxon>
    </lineage>
</organism>
<comment type="caution">
    <text evidence="3">The sequence shown here is derived from an EMBL/GenBank/DDBJ whole genome shotgun (WGS) entry which is preliminary data.</text>
</comment>
<dbReference type="OrthoDB" id="415023at2759"/>
<protein>
    <recommendedName>
        <fullName evidence="2">OTU domain-containing protein</fullName>
    </recommendedName>
</protein>
<dbReference type="EMBL" id="SWFT01000155">
    <property type="protein sequence ID" value="KAA8897580.1"/>
    <property type="molecule type" value="Genomic_DNA"/>
</dbReference>
<evidence type="ECO:0000256" key="1">
    <source>
        <dbReference type="SAM" id="MobiDB-lite"/>
    </source>
</evidence>
<reference evidence="3 4" key="1">
    <citation type="submission" date="2019-07" db="EMBL/GenBank/DDBJ databases">
        <title>Genome assembly of two rare yeast pathogens: Diutina rugosa and Trichomonascus ciferrii.</title>
        <authorList>
            <person name="Mixao V."/>
            <person name="Saus E."/>
            <person name="Hansen A."/>
            <person name="Lass-Flor C."/>
            <person name="Gabaldon T."/>
        </authorList>
    </citation>
    <scope>NUCLEOTIDE SEQUENCE [LARGE SCALE GENOMIC DNA]</scope>
    <source>
        <strain evidence="3 4">CBS 613</strain>
    </source>
</reference>
<dbReference type="RefSeq" id="XP_034010055.1">
    <property type="nucleotide sequence ID" value="XM_034158132.1"/>
</dbReference>
<dbReference type="InterPro" id="IPR049771">
    <property type="entry name" value="OTU2-like_OTU"/>
</dbReference>
<dbReference type="GO" id="GO:0016579">
    <property type="term" value="P:protein deubiquitination"/>
    <property type="evidence" value="ECO:0007669"/>
    <property type="project" value="TreeGrafter"/>
</dbReference>
<dbReference type="Pfam" id="PF02338">
    <property type="entry name" value="OTU"/>
    <property type="match status" value="1"/>
</dbReference>
<dbReference type="SUPFAM" id="SSF54001">
    <property type="entry name" value="Cysteine proteinases"/>
    <property type="match status" value="1"/>
</dbReference>
<name>A0A642UIM3_DIURU</name>